<comment type="similarity">
    <text evidence="3 10">Belongs to the PRM1 family.</text>
</comment>
<keyword evidence="13" id="KW-1185">Reference proteome</keyword>
<evidence type="ECO:0000256" key="1">
    <source>
        <dbReference type="ARBA" id="ARBA00002512"/>
    </source>
</evidence>
<comment type="caution">
    <text evidence="12">The sequence shown here is derived from an EMBL/GenBank/DDBJ whole genome shotgun (WGS) entry which is preliminary data.</text>
</comment>
<protein>
    <recommendedName>
        <fullName evidence="10">Plasma membrane fusion protein PRM1</fullName>
    </recommendedName>
</protein>
<keyword evidence="5 10" id="KW-0812">Transmembrane</keyword>
<comment type="function">
    <text evidence="1 10">Involved in cell fusion during mating by stabilizing the plasma membrane fusion event.</text>
</comment>
<evidence type="ECO:0000256" key="7">
    <source>
        <dbReference type="ARBA" id="ARBA00022989"/>
    </source>
</evidence>
<dbReference type="AlphaFoldDB" id="A0A1V8TNL7"/>
<feature type="compositionally biased region" description="Polar residues" evidence="11">
    <location>
        <begin position="1"/>
        <end position="11"/>
    </location>
</feature>
<evidence type="ECO:0000256" key="9">
    <source>
        <dbReference type="ARBA" id="ARBA00023180"/>
    </source>
</evidence>
<evidence type="ECO:0000256" key="10">
    <source>
        <dbReference type="RuleBase" id="RU366035"/>
    </source>
</evidence>
<keyword evidence="7 10" id="KW-1133">Transmembrane helix</keyword>
<feature type="transmembrane region" description="Helical" evidence="10">
    <location>
        <begin position="332"/>
        <end position="350"/>
    </location>
</feature>
<feature type="compositionally biased region" description="Basic and acidic residues" evidence="11">
    <location>
        <begin position="777"/>
        <end position="787"/>
    </location>
</feature>
<organism evidence="12 13">
    <name type="scientific">Cryoendolithus antarcticus</name>
    <dbReference type="NCBI Taxonomy" id="1507870"/>
    <lineage>
        <taxon>Eukaryota</taxon>
        <taxon>Fungi</taxon>
        <taxon>Dikarya</taxon>
        <taxon>Ascomycota</taxon>
        <taxon>Pezizomycotina</taxon>
        <taxon>Dothideomycetes</taxon>
        <taxon>Dothideomycetidae</taxon>
        <taxon>Cladosporiales</taxon>
        <taxon>Cladosporiaceae</taxon>
        <taxon>Cryoendolithus</taxon>
    </lineage>
</organism>
<dbReference type="GO" id="GO:0005886">
    <property type="term" value="C:plasma membrane"/>
    <property type="evidence" value="ECO:0007669"/>
    <property type="project" value="UniProtKB-SubCell"/>
</dbReference>
<comment type="subcellular location">
    <subcellularLocation>
        <location evidence="2 10">Cell membrane</location>
        <topology evidence="2 10">Multi-pass membrane protein</topology>
    </subcellularLocation>
</comment>
<dbReference type="InterPro" id="IPR026777">
    <property type="entry name" value="PRM1"/>
</dbReference>
<evidence type="ECO:0000256" key="8">
    <source>
        <dbReference type="ARBA" id="ARBA00023136"/>
    </source>
</evidence>
<evidence type="ECO:0000256" key="3">
    <source>
        <dbReference type="ARBA" id="ARBA00010780"/>
    </source>
</evidence>
<feature type="region of interest" description="Disordered" evidence="11">
    <location>
        <begin position="744"/>
        <end position="787"/>
    </location>
</feature>
<sequence>MSSPENQQQYPNPAPPSLSADSHVMRDYYASQEASRPASQTGPYLTPYLGLRARLSQTWINRWTVLLLLVLIRTLFAIASLDDNLGTARKQALSACTSVENVGSAMASMPYYMSQGVNELTVRGLEKAVNGLMQMLVMSVTAVEEIIVFIINLLTDTYMCLITLAVGGSLHVAISVAEDVGNLLNSTVQSIGDELGDAAGDLQKGINGLMSDFSKIGSLFTGKAPTPPKVDFSGEITKLNSIQLPAGYDQGLEKLNGSIPTFAEVNNFTNMALRLPFEEVKKLLNESLPRYTLNSSMFPVPAKEKLTFCSDNNGISDFFDDLVDIEHMARKIFLATLITLAILAMVPMAYRELRRWRFMQERARLIKSDAHDPLDAVYLASRPYTSSFGLMIANKFKSSRRKALVRWSVAYATTVPALFVLSLAVAGLLGCLCQYILLKSIEKEVPTLTNQVGNFADKVVMQLNNASEQWATGTNDMINTTNVKINDDVFGWVNTTTGAVNHTLNVFVDGMMTELNDTFGGTVLYEPIVGVLNCLVLLKIQGVQKGLTWVSDHAKVDFPLMDPNTFSLGAVEKVSGSQTSILAAGPGEGAADDIADAVLHVTNALYKAVRQEAIISTCVLIIWFIIAFIGIIRACVLLPRGGDDGTFRSPPVADPIAEGHNKHELDSFFRVPTYEQATSTTALGDHSANKLNGQSYTLQPNPLPTFQVNLPPSPIMHDEGGFSTAKAEKLGAVNNQSVDAAVRRQTHVRSSSYGDYAVTSPTTPRPHLSPNPNFPRPIRDPFLDPSR</sequence>
<keyword evidence="9" id="KW-0325">Glycoprotein</keyword>
<feature type="region of interest" description="Disordered" evidence="11">
    <location>
        <begin position="1"/>
        <end position="21"/>
    </location>
</feature>
<dbReference type="EMBL" id="NAJO01000004">
    <property type="protein sequence ID" value="OQO12848.1"/>
    <property type="molecule type" value="Genomic_DNA"/>
</dbReference>
<dbReference type="InParanoid" id="A0A1V8TNL7"/>
<evidence type="ECO:0000256" key="4">
    <source>
        <dbReference type="ARBA" id="ARBA00022475"/>
    </source>
</evidence>
<gene>
    <name evidence="12" type="ORF">B0A48_02312</name>
</gene>
<keyword evidence="8 10" id="KW-0472">Membrane</keyword>
<reference evidence="13" key="1">
    <citation type="submission" date="2017-03" db="EMBL/GenBank/DDBJ databases">
        <title>Genomes of endolithic fungi from Antarctica.</title>
        <authorList>
            <person name="Coleine C."/>
            <person name="Masonjones S."/>
            <person name="Stajich J.E."/>
        </authorList>
    </citation>
    <scope>NUCLEOTIDE SEQUENCE [LARGE SCALE GENOMIC DNA]</scope>
    <source>
        <strain evidence="13">CCFEE 5527</strain>
    </source>
</reference>
<dbReference type="STRING" id="1507870.A0A1V8TNL7"/>
<evidence type="ECO:0000256" key="2">
    <source>
        <dbReference type="ARBA" id="ARBA00004651"/>
    </source>
</evidence>
<dbReference type="GO" id="GO:0032220">
    <property type="term" value="P:plasma membrane fusion involved in cytogamy"/>
    <property type="evidence" value="ECO:0007669"/>
    <property type="project" value="TreeGrafter"/>
</dbReference>
<dbReference type="OrthoDB" id="5356111at2759"/>
<feature type="transmembrane region" description="Helical" evidence="10">
    <location>
        <begin position="409"/>
        <end position="437"/>
    </location>
</feature>
<dbReference type="PANTHER" id="PTHR31030">
    <property type="entry name" value="PLASMA MEMBRANE FUSION PROTEIN PRM1"/>
    <property type="match status" value="1"/>
</dbReference>
<dbReference type="GO" id="GO:0043332">
    <property type="term" value="C:mating projection tip"/>
    <property type="evidence" value="ECO:0007669"/>
    <property type="project" value="UniProtKB-UniRule"/>
</dbReference>
<dbReference type="FunCoup" id="A0A1V8TNL7">
    <property type="interactions" value="32"/>
</dbReference>
<dbReference type="PANTHER" id="PTHR31030:SF1">
    <property type="entry name" value="PLASMA MEMBRANE FUSION PROTEIN PRM1"/>
    <property type="match status" value="1"/>
</dbReference>
<evidence type="ECO:0000256" key="6">
    <source>
        <dbReference type="ARBA" id="ARBA00022971"/>
    </source>
</evidence>
<feature type="compositionally biased region" description="Pro residues" evidence="11">
    <location>
        <begin position="763"/>
        <end position="775"/>
    </location>
</feature>
<evidence type="ECO:0000256" key="5">
    <source>
        <dbReference type="ARBA" id="ARBA00022692"/>
    </source>
</evidence>
<proteinExistence type="inferred from homology"/>
<keyword evidence="6 10" id="KW-0184">Conjugation</keyword>
<evidence type="ECO:0000313" key="12">
    <source>
        <dbReference type="EMBL" id="OQO12848.1"/>
    </source>
</evidence>
<evidence type="ECO:0000256" key="11">
    <source>
        <dbReference type="SAM" id="MobiDB-lite"/>
    </source>
</evidence>
<evidence type="ECO:0000313" key="13">
    <source>
        <dbReference type="Proteomes" id="UP000192596"/>
    </source>
</evidence>
<feature type="transmembrane region" description="Helical" evidence="10">
    <location>
        <begin position="613"/>
        <end position="638"/>
    </location>
</feature>
<feature type="transmembrane region" description="Helical" evidence="10">
    <location>
        <begin position="132"/>
        <end position="151"/>
    </location>
</feature>
<accession>A0A1V8TNL7</accession>
<name>A0A1V8TNL7_9PEZI</name>
<feature type="transmembrane region" description="Helical" evidence="10">
    <location>
        <begin position="60"/>
        <end position="81"/>
    </location>
</feature>
<dbReference type="Proteomes" id="UP000192596">
    <property type="component" value="Unassembled WGS sequence"/>
</dbReference>
<keyword evidence="4 10" id="KW-1003">Cell membrane</keyword>